<dbReference type="InterPro" id="IPR013534">
    <property type="entry name" value="Starch_synth_cat_dom"/>
</dbReference>
<keyword evidence="6 8" id="KW-0808">Transferase</keyword>
<dbReference type="AlphaFoldDB" id="A0A6G7VKR3"/>
<feature type="domain" description="Glycosyl transferase family 1" evidence="9">
    <location>
        <begin position="274"/>
        <end position="429"/>
    </location>
</feature>
<dbReference type="HAMAP" id="MF_00484">
    <property type="entry name" value="Glycogen_synth"/>
    <property type="match status" value="1"/>
</dbReference>
<evidence type="ECO:0000256" key="5">
    <source>
        <dbReference type="ARBA" id="ARBA00022676"/>
    </source>
</evidence>
<dbReference type="PANTHER" id="PTHR45825">
    <property type="entry name" value="GRANULE-BOUND STARCH SYNTHASE 1, CHLOROPLASTIC/AMYLOPLASTIC"/>
    <property type="match status" value="1"/>
</dbReference>
<evidence type="ECO:0000256" key="2">
    <source>
        <dbReference type="ARBA" id="ARBA00002764"/>
    </source>
</evidence>
<dbReference type="Pfam" id="PF08323">
    <property type="entry name" value="Glyco_transf_5"/>
    <property type="match status" value="1"/>
</dbReference>
<dbReference type="GO" id="GO:0009011">
    <property type="term" value="F:alpha-1,4-glucan glucosyltransferase (ADP-glucose donor) activity"/>
    <property type="evidence" value="ECO:0007669"/>
    <property type="project" value="UniProtKB-UniRule"/>
</dbReference>
<evidence type="ECO:0000256" key="4">
    <source>
        <dbReference type="ARBA" id="ARBA00010281"/>
    </source>
</evidence>
<evidence type="ECO:0000259" key="9">
    <source>
        <dbReference type="Pfam" id="PF00534"/>
    </source>
</evidence>
<dbReference type="SUPFAM" id="SSF53756">
    <property type="entry name" value="UDP-Glycosyltransferase/glycogen phosphorylase"/>
    <property type="match status" value="1"/>
</dbReference>
<evidence type="ECO:0000256" key="7">
    <source>
        <dbReference type="ARBA" id="ARBA00023056"/>
    </source>
</evidence>
<dbReference type="InterPro" id="IPR001296">
    <property type="entry name" value="Glyco_trans_1"/>
</dbReference>
<name>A0A6G7VKR3_9RHOB</name>
<dbReference type="UniPathway" id="UPA00164"/>
<evidence type="ECO:0000256" key="8">
    <source>
        <dbReference type="HAMAP-Rule" id="MF_00484"/>
    </source>
</evidence>
<gene>
    <name evidence="8 11" type="primary">glgA</name>
    <name evidence="11" type="ORF">G8E03_06435</name>
</gene>
<evidence type="ECO:0000259" key="10">
    <source>
        <dbReference type="Pfam" id="PF08323"/>
    </source>
</evidence>
<evidence type="ECO:0000256" key="1">
    <source>
        <dbReference type="ARBA" id="ARBA00001478"/>
    </source>
</evidence>
<dbReference type="EC" id="2.4.1.21" evidence="8"/>
<dbReference type="InterPro" id="IPR011835">
    <property type="entry name" value="GS/SS"/>
</dbReference>
<comment type="function">
    <text evidence="2 8">Synthesizes alpha-1,4-glucan chains using ADP-glucose.</text>
</comment>
<protein>
    <recommendedName>
        <fullName evidence="8">Glycogen synthase</fullName>
        <ecNumber evidence="8">2.4.1.21</ecNumber>
    </recommendedName>
    <alternativeName>
        <fullName evidence="8">Starch [bacterial glycogen] synthase</fullName>
    </alternativeName>
</protein>
<comment type="pathway">
    <text evidence="3 8">Glycan biosynthesis; glycogen biosynthesis.</text>
</comment>
<feature type="domain" description="Starch synthase catalytic" evidence="10">
    <location>
        <begin position="2"/>
        <end position="226"/>
    </location>
</feature>
<dbReference type="Proteomes" id="UP000500791">
    <property type="component" value="Chromosome"/>
</dbReference>
<keyword evidence="12" id="KW-1185">Reference proteome</keyword>
<accession>A0A6G7VKR3</accession>
<evidence type="ECO:0000313" key="12">
    <source>
        <dbReference type="Proteomes" id="UP000500791"/>
    </source>
</evidence>
<dbReference type="PANTHER" id="PTHR45825:SF11">
    <property type="entry name" value="ALPHA AMYLASE DOMAIN-CONTAINING PROTEIN"/>
    <property type="match status" value="1"/>
</dbReference>
<dbReference type="Gene3D" id="3.40.50.2000">
    <property type="entry name" value="Glycogen Phosphorylase B"/>
    <property type="match status" value="2"/>
</dbReference>
<comment type="similarity">
    <text evidence="4 8">Belongs to the glycosyltransferase 1 family. Bacterial/plant glycogen synthase subfamily.</text>
</comment>
<keyword evidence="5 8" id="KW-0328">Glycosyltransferase</keyword>
<keyword evidence="7 8" id="KW-0320">Glycogen biosynthesis</keyword>
<evidence type="ECO:0000256" key="3">
    <source>
        <dbReference type="ARBA" id="ARBA00004964"/>
    </source>
</evidence>
<dbReference type="NCBIfam" id="NF001899">
    <property type="entry name" value="PRK00654.1-2"/>
    <property type="match status" value="1"/>
</dbReference>
<dbReference type="Pfam" id="PF00534">
    <property type="entry name" value="Glycos_transf_1"/>
    <property type="match status" value="1"/>
</dbReference>
<evidence type="ECO:0000313" key="11">
    <source>
        <dbReference type="EMBL" id="QIK40438.1"/>
    </source>
</evidence>
<dbReference type="KEGG" id="mon:G8E03_06435"/>
<dbReference type="EMBL" id="CP049811">
    <property type="protein sequence ID" value="QIK40438.1"/>
    <property type="molecule type" value="Genomic_DNA"/>
</dbReference>
<feature type="binding site" evidence="8">
    <location>
        <position position="15"/>
    </location>
    <ligand>
        <name>ADP-alpha-D-glucose</name>
        <dbReference type="ChEBI" id="CHEBI:57498"/>
    </ligand>
</feature>
<dbReference type="CDD" id="cd03791">
    <property type="entry name" value="GT5_Glycogen_synthase_DULL1-like"/>
    <property type="match status" value="1"/>
</dbReference>
<dbReference type="GO" id="GO:0005978">
    <property type="term" value="P:glycogen biosynthetic process"/>
    <property type="evidence" value="ECO:0007669"/>
    <property type="project" value="UniProtKB-UniRule"/>
</dbReference>
<reference evidence="11 12" key="1">
    <citation type="submission" date="2020-03" db="EMBL/GenBank/DDBJ databases">
        <title>Complete genome sequence of Monaibacterium sp. ALG8 with diverse plasmids.</title>
        <authorList>
            <person name="Sun C."/>
        </authorList>
    </citation>
    <scope>NUCLEOTIDE SEQUENCE [LARGE SCALE GENOMIC DNA]</scope>
    <source>
        <strain evidence="11 12">ALG8</strain>
    </source>
</reference>
<dbReference type="RefSeq" id="WP_166189909.1">
    <property type="nucleotide sequence ID" value="NZ_CP049811.1"/>
</dbReference>
<dbReference type="GO" id="GO:0005829">
    <property type="term" value="C:cytosol"/>
    <property type="evidence" value="ECO:0007669"/>
    <property type="project" value="TreeGrafter"/>
</dbReference>
<dbReference type="NCBIfam" id="TIGR02095">
    <property type="entry name" value="glgA"/>
    <property type="match status" value="1"/>
</dbReference>
<evidence type="ECO:0000256" key="6">
    <source>
        <dbReference type="ARBA" id="ARBA00022679"/>
    </source>
</evidence>
<proteinExistence type="inferred from homology"/>
<comment type="catalytic activity">
    <reaction evidence="1 8">
        <text>[(1-&gt;4)-alpha-D-glucosyl](n) + ADP-alpha-D-glucose = [(1-&gt;4)-alpha-D-glucosyl](n+1) + ADP + H(+)</text>
        <dbReference type="Rhea" id="RHEA:18189"/>
        <dbReference type="Rhea" id="RHEA-COMP:9584"/>
        <dbReference type="Rhea" id="RHEA-COMP:9587"/>
        <dbReference type="ChEBI" id="CHEBI:15378"/>
        <dbReference type="ChEBI" id="CHEBI:15444"/>
        <dbReference type="ChEBI" id="CHEBI:57498"/>
        <dbReference type="ChEBI" id="CHEBI:456216"/>
        <dbReference type="EC" id="2.4.1.21"/>
    </reaction>
</comment>
<dbReference type="GO" id="GO:0004373">
    <property type="term" value="F:alpha-1,4-glucan glucosyltransferase (UDP-glucose donor) activity"/>
    <property type="evidence" value="ECO:0007669"/>
    <property type="project" value="InterPro"/>
</dbReference>
<organism evidence="11 12">
    <name type="scientific">Pontivivens nitratireducens</name>
    <dbReference type="NCBI Taxonomy" id="2758038"/>
    <lineage>
        <taxon>Bacteria</taxon>
        <taxon>Pseudomonadati</taxon>
        <taxon>Pseudomonadota</taxon>
        <taxon>Alphaproteobacteria</taxon>
        <taxon>Rhodobacterales</taxon>
        <taxon>Paracoccaceae</taxon>
        <taxon>Pontivivens</taxon>
    </lineage>
</organism>
<sequence length="467" mass="49741">MKVLSVASEVYPLIKTGGLADVAGALPAALVGAGVEMRTLVPGYPKVMAALGRTKTVMKVDGGQVRHATQDGLSLYVLDIPALFDREGGPYGDASGRDWDDNARRFATFAHVAARIARGEAGWQPDVVHAHDWQAALVPVHLRFGGGPPSVLTIHNIAFQGRFGGQVFGELGLPDSAWSVDGVEYYGDVSFLKGGLVTADVITTVSPTYAREILTPHFGMGMEGVIAPRAHLVRGIVNGIDTDVWNPETDDALARNYTARTLARRRVNRQALNDEFGLTPGGPLFCVISRLTWQKGLDLLADNIDHLVGLGGKLMVLGTGEPGLEDAFRKAARRHPGHVATHIGFDEKLSHRVQAGSDAILLPSRFEPCGLTQLYALRYGCLPVVARTGGLADTVIHANGAARRAAVATGFVHDTDSGPALGDAITDAVALYGTPEWGVMQRNAMRADVSWNASAEEYAALYKTIAL</sequence>